<name>A0A2S4WIG5_9BASI</name>
<evidence type="ECO:0000313" key="1">
    <source>
        <dbReference type="EMBL" id="POW21541.1"/>
    </source>
</evidence>
<comment type="caution">
    <text evidence="1">The sequence shown here is derived from an EMBL/GenBank/DDBJ whole genome shotgun (WGS) entry which is preliminary data.</text>
</comment>
<gene>
    <name evidence="1" type="ORF">PSHT_02259</name>
</gene>
<keyword evidence="2" id="KW-1185">Reference proteome</keyword>
<proteinExistence type="predicted"/>
<reference evidence="1 2" key="1">
    <citation type="submission" date="2017-12" db="EMBL/GenBank/DDBJ databases">
        <title>Gene loss provides genomic basis for host adaptation in cereal stripe rust fungi.</title>
        <authorList>
            <person name="Xia C."/>
        </authorList>
    </citation>
    <scope>NUCLEOTIDE SEQUENCE [LARGE SCALE GENOMIC DNA]</scope>
    <source>
        <strain evidence="1 2">93TX-2</strain>
    </source>
</reference>
<dbReference type="VEuPathDB" id="FungiDB:PSHT_02259"/>
<reference evidence="2" key="2">
    <citation type="journal article" date="2018" name="BMC Genomics">
        <title>Genomic insights into host adaptation between the wheat stripe rust pathogen (Puccinia striiformis f. sp. tritici) and the barley stripe rust pathogen (Puccinia striiformis f. sp. hordei).</title>
        <authorList>
            <person name="Xia C."/>
            <person name="Wang M."/>
            <person name="Yin C."/>
            <person name="Cornejo O.E."/>
            <person name="Hulbert S.H."/>
            <person name="Chen X."/>
        </authorList>
    </citation>
    <scope>NUCLEOTIDE SEQUENCE [LARGE SCALE GENOMIC DNA]</scope>
    <source>
        <strain evidence="2">93TX-2</strain>
    </source>
</reference>
<accession>A0A2S4WIG5</accession>
<dbReference type="AlphaFoldDB" id="A0A2S4WIG5"/>
<evidence type="ECO:0000313" key="2">
    <source>
        <dbReference type="Proteomes" id="UP000238274"/>
    </source>
</evidence>
<sequence length="137" mass="15095">MDCDDMEVAYADQAINLFVFHTLPSHDSNLPLSSTNFDPLVWKSLPALWTFTSLEIPDTVAMPLAASIVLPACLSRLGQIKANVAFASAYVALQITHWWADRLEHCRPIKESSSICKTTLVGAVFLGFKELKKASVD</sequence>
<protein>
    <submittedName>
        <fullName evidence="1">Uncharacterized protein</fullName>
    </submittedName>
</protein>
<dbReference type="Proteomes" id="UP000238274">
    <property type="component" value="Unassembled WGS sequence"/>
</dbReference>
<dbReference type="EMBL" id="PKSM01000019">
    <property type="protein sequence ID" value="POW21541.1"/>
    <property type="molecule type" value="Genomic_DNA"/>
</dbReference>
<organism evidence="1 2">
    <name type="scientific">Puccinia striiformis</name>
    <dbReference type="NCBI Taxonomy" id="27350"/>
    <lineage>
        <taxon>Eukaryota</taxon>
        <taxon>Fungi</taxon>
        <taxon>Dikarya</taxon>
        <taxon>Basidiomycota</taxon>
        <taxon>Pucciniomycotina</taxon>
        <taxon>Pucciniomycetes</taxon>
        <taxon>Pucciniales</taxon>
        <taxon>Pucciniaceae</taxon>
        <taxon>Puccinia</taxon>
    </lineage>
</organism>
<reference evidence="2" key="3">
    <citation type="journal article" date="2018" name="Mol. Plant Microbe Interact.">
        <title>Genome sequence resources for the wheat stripe rust pathogen (Puccinia striiformis f. sp. tritici) and the barley stripe rust pathogen (Puccinia striiformis f. sp. hordei).</title>
        <authorList>
            <person name="Xia C."/>
            <person name="Wang M."/>
            <person name="Yin C."/>
            <person name="Cornejo O.E."/>
            <person name="Hulbert S.H."/>
            <person name="Chen X."/>
        </authorList>
    </citation>
    <scope>NUCLEOTIDE SEQUENCE [LARGE SCALE GENOMIC DNA]</scope>
    <source>
        <strain evidence="2">93TX-2</strain>
    </source>
</reference>